<dbReference type="EMBL" id="KQ085886">
    <property type="protein sequence ID" value="KLO19489.1"/>
    <property type="molecule type" value="Genomic_DNA"/>
</dbReference>
<comment type="similarity">
    <text evidence="4">Belongs to the DASH complex DAD2 family.</text>
</comment>
<dbReference type="PANTHER" id="PTHR28036">
    <property type="entry name" value="DASH COMPLEX SUBUNIT DAD2"/>
    <property type="match status" value="1"/>
</dbReference>
<gene>
    <name evidence="19" type="ORF">SCHPADRAFT_64278</name>
</gene>
<feature type="region of interest" description="Disordered" evidence="18">
    <location>
        <begin position="1"/>
        <end position="20"/>
    </location>
</feature>
<keyword evidence="8" id="KW-0132">Cell division</keyword>
<dbReference type="GO" id="GO:0044732">
    <property type="term" value="C:mitotic spindle pole body"/>
    <property type="evidence" value="ECO:0007669"/>
    <property type="project" value="TreeGrafter"/>
</dbReference>
<dbReference type="InterPro" id="IPR013963">
    <property type="entry name" value="DASH_Dad2"/>
</dbReference>
<evidence type="ECO:0000256" key="16">
    <source>
        <dbReference type="ARBA" id="ARBA00023328"/>
    </source>
</evidence>
<dbReference type="GO" id="GO:0005874">
    <property type="term" value="C:microtubule"/>
    <property type="evidence" value="ECO:0007669"/>
    <property type="project" value="UniProtKB-KW"/>
</dbReference>
<evidence type="ECO:0000256" key="13">
    <source>
        <dbReference type="ARBA" id="ARBA00023212"/>
    </source>
</evidence>
<evidence type="ECO:0000256" key="15">
    <source>
        <dbReference type="ARBA" id="ARBA00023306"/>
    </source>
</evidence>
<keyword evidence="11" id="KW-0159">Chromosome partition</keyword>
<dbReference type="Pfam" id="PF08654">
    <property type="entry name" value="DASH_Dad2"/>
    <property type="match status" value="1"/>
</dbReference>
<evidence type="ECO:0000256" key="14">
    <source>
        <dbReference type="ARBA" id="ARBA00023242"/>
    </source>
</evidence>
<dbReference type="AlphaFoldDB" id="A0A0H2S6E0"/>
<evidence type="ECO:0000313" key="20">
    <source>
        <dbReference type="Proteomes" id="UP000053477"/>
    </source>
</evidence>
<dbReference type="GO" id="GO:0042729">
    <property type="term" value="C:DASH complex"/>
    <property type="evidence" value="ECO:0007669"/>
    <property type="project" value="InterPro"/>
</dbReference>
<dbReference type="GO" id="GO:1990023">
    <property type="term" value="C:mitotic spindle midzone"/>
    <property type="evidence" value="ECO:0007669"/>
    <property type="project" value="TreeGrafter"/>
</dbReference>
<sequence>MRKSSVHSVRASSSSSSHASAAASQAAQTYLLEKMKEYAALEALERTSADYVRRMENIDLDCNLMADAGKVLGEVHAQWPEMFRILSLAVPQKGSSDQQADGAEGNECEILVRVPLDELQQQQDEILK</sequence>
<evidence type="ECO:0000256" key="10">
    <source>
        <dbReference type="ARBA" id="ARBA00022776"/>
    </source>
</evidence>
<evidence type="ECO:0000256" key="9">
    <source>
        <dbReference type="ARBA" id="ARBA00022701"/>
    </source>
</evidence>
<dbReference type="InParanoid" id="A0A0H2S6E0"/>
<reference evidence="19 20" key="1">
    <citation type="submission" date="2015-04" db="EMBL/GenBank/DDBJ databases">
        <title>Complete genome sequence of Schizopora paradoxa KUC8140, a cosmopolitan wood degrader in East Asia.</title>
        <authorList>
            <consortium name="DOE Joint Genome Institute"/>
            <person name="Min B."/>
            <person name="Park H."/>
            <person name="Jang Y."/>
            <person name="Kim J.-J."/>
            <person name="Kim K.H."/>
            <person name="Pangilinan J."/>
            <person name="Lipzen A."/>
            <person name="Riley R."/>
            <person name="Grigoriev I.V."/>
            <person name="Spatafora J.W."/>
            <person name="Choi I.-G."/>
        </authorList>
    </citation>
    <scope>NUCLEOTIDE SEQUENCE [LARGE SCALE GENOMIC DNA]</scope>
    <source>
        <strain evidence="19 20">KUC8140</strain>
    </source>
</reference>
<keyword evidence="12" id="KW-0995">Kinetochore</keyword>
<keyword evidence="16" id="KW-0137">Centromere</keyword>
<name>A0A0H2S6E0_9AGAM</name>
<dbReference type="PANTHER" id="PTHR28036:SF1">
    <property type="entry name" value="DASH COMPLEX SUBUNIT DAD2"/>
    <property type="match status" value="1"/>
</dbReference>
<evidence type="ECO:0000256" key="3">
    <source>
        <dbReference type="ARBA" id="ARBA00004629"/>
    </source>
</evidence>
<evidence type="ECO:0000256" key="4">
    <source>
        <dbReference type="ARBA" id="ARBA00005501"/>
    </source>
</evidence>
<keyword evidence="10" id="KW-0498">Mitosis</keyword>
<keyword evidence="9" id="KW-0493">Microtubule</keyword>
<evidence type="ECO:0000256" key="11">
    <source>
        <dbReference type="ARBA" id="ARBA00022829"/>
    </source>
</evidence>
<evidence type="ECO:0000256" key="18">
    <source>
        <dbReference type="SAM" id="MobiDB-lite"/>
    </source>
</evidence>
<evidence type="ECO:0000256" key="8">
    <source>
        <dbReference type="ARBA" id="ARBA00022618"/>
    </source>
</evidence>
<keyword evidence="20" id="KW-1185">Reference proteome</keyword>
<dbReference type="GO" id="GO:0000278">
    <property type="term" value="P:mitotic cell cycle"/>
    <property type="evidence" value="ECO:0007669"/>
    <property type="project" value="InterPro"/>
</dbReference>
<keyword evidence="7" id="KW-0963">Cytoplasm</keyword>
<keyword evidence="13" id="KW-0206">Cytoskeleton</keyword>
<evidence type="ECO:0000256" key="12">
    <source>
        <dbReference type="ARBA" id="ARBA00022838"/>
    </source>
</evidence>
<proteinExistence type="inferred from homology"/>
<evidence type="ECO:0000256" key="5">
    <source>
        <dbReference type="ARBA" id="ARBA00020260"/>
    </source>
</evidence>
<keyword evidence="6" id="KW-0158">Chromosome</keyword>
<evidence type="ECO:0000256" key="1">
    <source>
        <dbReference type="ARBA" id="ARBA00004123"/>
    </source>
</evidence>
<evidence type="ECO:0000256" key="7">
    <source>
        <dbReference type="ARBA" id="ARBA00022490"/>
    </source>
</evidence>
<organism evidence="19 20">
    <name type="scientific">Schizopora paradoxa</name>
    <dbReference type="NCBI Taxonomy" id="27342"/>
    <lineage>
        <taxon>Eukaryota</taxon>
        <taxon>Fungi</taxon>
        <taxon>Dikarya</taxon>
        <taxon>Basidiomycota</taxon>
        <taxon>Agaricomycotina</taxon>
        <taxon>Agaricomycetes</taxon>
        <taxon>Hymenochaetales</taxon>
        <taxon>Schizoporaceae</taxon>
        <taxon>Schizopora</taxon>
    </lineage>
</organism>
<dbReference type="Proteomes" id="UP000053477">
    <property type="component" value="Unassembled WGS sequence"/>
</dbReference>
<keyword evidence="14" id="KW-0539">Nucleus</keyword>
<keyword evidence="15" id="KW-0131">Cell cycle</keyword>
<evidence type="ECO:0000256" key="17">
    <source>
        <dbReference type="ARBA" id="ARBA00030568"/>
    </source>
</evidence>
<comment type="subcellular location">
    <subcellularLocation>
        <location evidence="3">Chromosome</location>
        <location evidence="3">Centromere</location>
        <location evidence="3">Kinetochore</location>
    </subcellularLocation>
    <subcellularLocation>
        <location evidence="2">Cytoplasm</location>
        <location evidence="2">Cytoskeleton</location>
        <location evidence="2">Spindle</location>
    </subcellularLocation>
    <subcellularLocation>
        <location evidence="1">Nucleus</location>
    </subcellularLocation>
</comment>
<dbReference type="OrthoDB" id="3230169at2759"/>
<protein>
    <recommendedName>
        <fullName evidence="5">DASH complex subunit DAD2</fullName>
    </recommendedName>
    <alternativeName>
        <fullName evidence="17">Outer kinetochore protein DAD2</fullName>
    </alternativeName>
</protein>
<evidence type="ECO:0000313" key="19">
    <source>
        <dbReference type="EMBL" id="KLO19489.1"/>
    </source>
</evidence>
<evidence type="ECO:0000256" key="6">
    <source>
        <dbReference type="ARBA" id="ARBA00022454"/>
    </source>
</evidence>
<dbReference type="GO" id="GO:0051301">
    <property type="term" value="P:cell division"/>
    <property type="evidence" value="ECO:0007669"/>
    <property type="project" value="UniProtKB-KW"/>
</dbReference>
<dbReference type="GO" id="GO:0008608">
    <property type="term" value="P:attachment of spindle microtubules to kinetochore"/>
    <property type="evidence" value="ECO:0007669"/>
    <property type="project" value="TreeGrafter"/>
</dbReference>
<accession>A0A0H2S6E0</accession>
<evidence type="ECO:0000256" key="2">
    <source>
        <dbReference type="ARBA" id="ARBA00004186"/>
    </source>
</evidence>